<gene>
    <name evidence="1" type="ORF">N8T08_006800</name>
</gene>
<dbReference type="EMBL" id="JAOPJF010000041">
    <property type="protein sequence ID" value="KAK1143273.1"/>
    <property type="molecule type" value="Genomic_DNA"/>
</dbReference>
<name>A0ACC3AZ47_9EURO</name>
<reference evidence="1 2" key="1">
    <citation type="journal article" date="2023" name="ACS Omega">
        <title>Identification of the Neoaspergillic Acid Biosynthesis Gene Cluster by Establishing an In Vitro CRISPR-Ribonucleoprotein Genetic System in Aspergillus melleus.</title>
        <authorList>
            <person name="Yuan B."/>
            <person name="Grau M.F."/>
            <person name="Murata R.M."/>
            <person name="Torok T."/>
            <person name="Venkateswaran K."/>
            <person name="Stajich J.E."/>
            <person name="Wang C.C.C."/>
        </authorList>
    </citation>
    <scope>NUCLEOTIDE SEQUENCE [LARGE SCALE GENOMIC DNA]</scope>
    <source>
        <strain evidence="1 2">IMV 1140</strain>
    </source>
</reference>
<evidence type="ECO:0000313" key="1">
    <source>
        <dbReference type="EMBL" id="KAK1143273.1"/>
    </source>
</evidence>
<keyword evidence="2" id="KW-1185">Reference proteome</keyword>
<proteinExistence type="predicted"/>
<sequence>MRPKLTKRACDECISRKVKCSGAWPCQTCQNAAIRMSCTYLRPARRRGPKVRRRAGGGQSDPDALVSVSASSNTTISNSAEPAENPQTQEDLEPEHGHTAENSSGLTSDDPLWRIPPSTLISVVRQFQQSSYSVWPVVNAEALLRRIEAGQYGVSTYCLVTALCAATMAQLQLEPVGNGDNAVDCAAMVTECMRLREETGYRGHPDLKSVFVSFFLHVYHAKINRRNSAMMFIQEAISGARLLRLDSDDDGAPRRSAQDDVVENDEILFILLWVSERGYAIHLGLAPSYTNPIVVPDMRGTTDNVHVQGLVELARLFATFDGLSVQRRTGKIDRTTISADSLAETETALSMLSLSCRYEATSRMADHCITKEWMRTIVWQEALSRQLLSTTSYAELMTFRFPALVSRDLLYSLREFTESDLLPLGRDQLLKCFEVANSLADTVLLTSSSLNTLSFQLRPEDYLHALYQKLLPFLEQDPMLKSILRAKTAEALVLAPARLPEFSWQEDMLQDESILDDYLNSYLAQS</sequence>
<evidence type="ECO:0000313" key="2">
    <source>
        <dbReference type="Proteomes" id="UP001177260"/>
    </source>
</evidence>
<dbReference type="Proteomes" id="UP001177260">
    <property type="component" value="Unassembled WGS sequence"/>
</dbReference>
<protein>
    <submittedName>
        <fullName evidence="1">Uncharacterized protein</fullName>
    </submittedName>
</protein>
<comment type="caution">
    <text evidence="1">The sequence shown here is derived from an EMBL/GenBank/DDBJ whole genome shotgun (WGS) entry which is preliminary data.</text>
</comment>
<organism evidence="1 2">
    <name type="scientific">Aspergillus melleus</name>
    <dbReference type="NCBI Taxonomy" id="138277"/>
    <lineage>
        <taxon>Eukaryota</taxon>
        <taxon>Fungi</taxon>
        <taxon>Dikarya</taxon>
        <taxon>Ascomycota</taxon>
        <taxon>Pezizomycotina</taxon>
        <taxon>Eurotiomycetes</taxon>
        <taxon>Eurotiomycetidae</taxon>
        <taxon>Eurotiales</taxon>
        <taxon>Aspergillaceae</taxon>
        <taxon>Aspergillus</taxon>
        <taxon>Aspergillus subgen. Circumdati</taxon>
    </lineage>
</organism>
<accession>A0ACC3AZ47</accession>